<dbReference type="Proteomes" id="UP000617979">
    <property type="component" value="Unassembled WGS sequence"/>
</dbReference>
<gene>
    <name evidence="1" type="ORF">GCM10007416_34360</name>
</gene>
<sequence>MEKIHLPTGPWLSKWRHRRKKYGSHPFGMGKPWPIESIVPHFNAETIVKDDMEGEGKV</sequence>
<evidence type="ECO:0000313" key="2">
    <source>
        <dbReference type="Proteomes" id="UP000617979"/>
    </source>
</evidence>
<organism evidence="1 2">
    <name type="scientific">Kroppenstedtia guangzhouensis</name>
    <dbReference type="NCBI Taxonomy" id="1274356"/>
    <lineage>
        <taxon>Bacteria</taxon>
        <taxon>Bacillati</taxon>
        <taxon>Bacillota</taxon>
        <taxon>Bacilli</taxon>
        <taxon>Bacillales</taxon>
        <taxon>Thermoactinomycetaceae</taxon>
        <taxon>Kroppenstedtia</taxon>
    </lineage>
</organism>
<evidence type="ECO:0000313" key="1">
    <source>
        <dbReference type="EMBL" id="GGA58279.1"/>
    </source>
</evidence>
<dbReference type="EMBL" id="BMEX01000029">
    <property type="protein sequence ID" value="GGA58279.1"/>
    <property type="molecule type" value="Genomic_DNA"/>
</dbReference>
<name>A0ABQ1H5H2_9BACL</name>
<protein>
    <submittedName>
        <fullName evidence="1">Uncharacterized protein</fullName>
    </submittedName>
</protein>
<keyword evidence="2" id="KW-1185">Reference proteome</keyword>
<comment type="caution">
    <text evidence="1">The sequence shown here is derived from an EMBL/GenBank/DDBJ whole genome shotgun (WGS) entry which is preliminary data.</text>
</comment>
<proteinExistence type="predicted"/>
<reference evidence="2" key="1">
    <citation type="journal article" date="2019" name="Int. J. Syst. Evol. Microbiol.">
        <title>The Global Catalogue of Microorganisms (GCM) 10K type strain sequencing project: providing services to taxonomists for standard genome sequencing and annotation.</title>
        <authorList>
            <consortium name="The Broad Institute Genomics Platform"/>
            <consortium name="The Broad Institute Genome Sequencing Center for Infectious Disease"/>
            <person name="Wu L."/>
            <person name="Ma J."/>
        </authorList>
    </citation>
    <scope>NUCLEOTIDE SEQUENCE [LARGE SCALE GENOMIC DNA]</scope>
    <source>
        <strain evidence="2">CGMCC 1.12404</strain>
    </source>
</reference>
<accession>A0ABQ1H5H2</accession>